<keyword evidence="2" id="KW-1185">Reference proteome</keyword>
<comment type="caution">
    <text evidence="1">The sequence shown here is derived from an EMBL/GenBank/DDBJ whole genome shotgun (WGS) entry which is preliminary data.</text>
</comment>
<gene>
    <name evidence="1" type="ORF">GBAR_LOCUS30237</name>
</gene>
<dbReference type="AlphaFoldDB" id="A0AA35TW81"/>
<protein>
    <submittedName>
        <fullName evidence="1">Uncharacterized protein</fullName>
    </submittedName>
</protein>
<sequence length="37" mass="3948">MKGVVRMAGCPVLHALVAECFGNLIPVTLLVHCTLQL</sequence>
<organism evidence="1 2">
    <name type="scientific">Geodia barretti</name>
    <name type="common">Barrett's horny sponge</name>
    <dbReference type="NCBI Taxonomy" id="519541"/>
    <lineage>
        <taxon>Eukaryota</taxon>
        <taxon>Metazoa</taxon>
        <taxon>Porifera</taxon>
        <taxon>Demospongiae</taxon>
        <taxon>Heteroscleromorpha</taxon>
        <taxon>Tetractinellida</taxon>
        <taxon>Astrophorina</taxon>
        <taxon>Geodiidae</taxon>
        <taxon>Geodia</taxon>
    </lineage>
</organism>
<proteinExistence type="predicted"/>
<dbReference type="Proteomes" id="UP001174909">
    <property type="component" value="Unassembled WGS sequence"/>
</dbReference>
<dbReference type="EMBL" id="CASHTH010004272">
    <property type="protein sequence ID" value="CAI8055364.1"/>
    <property type="molecule type" value="Genomic_DNA"/>
</dbReference>
<reference evidence="1" key="1">
    <citation type="submission" date="2023-03" db="EMBL/GenBank/DDBJ databases">
        <authorList>
            <person name="Steffen K."/>
            <person name="Cardenas P."/>
        </authorList>
    </citation>
    <scope>NUCLEOTIDE SEQUENCE</scope>
</reference>
<evidence type="ECO:0000313" key="1">
    <source>
        <dbReference type="EMBL" id="CAI8055364.1"/>
    </source>
</evidence>
<name>A0AA35TW81_GEOBA</name>
<evidence type="ECO:0000313" key="2">
    <source>
        <dbReference type="Proteomes" id="UP001174909"/>
    </source>
</evidence>
<accession>A0AA35TW81</accession>